<keyword evidence="1" id="KW-1185">Reference proteome</keyword>
<dbReference type="PANTHER" id="PTHR21581">
    <property type="entry name" value="D-ALANYL-D-ALANINE CARBOXYPEPTIDASE"/>
    <property type="match status" value="1"/>
</dbReference>
<dbReference type="Proteomes" id="UP000887575">
    <property type="component" value="Unassembled WGS sequence"/>
</dbReference>
<dbReference type="GO" id="GO:0005794">
    <property type="term" value="C:Golgi apparatus"/>
    <property type="evidence" value="ECO:0007669"/>
    <property type="project" value="TreeGrafter"/>
</dbReference>
<protein>
    <submittedName>
        <fullName evidence="2">Uncharacterized protein</fullName>
    </submittedName>
</protein>
<reference evidence="2" key="1">
    <citation type="submission" date="2024-02" db="UniProtKB">
        <authorList>
            <consortium name="WormBaseParasite"/>
        </authorList>
    </citation>
    <scope>IDENTIFICATION</scope>
</reference>
<dbReference type="AlphaFoldDB" id="A0AAF3EQE1"/>
<dbReference type="WBParaSite" id="MBELARI_LOCUS16305">
    <property type="protein sequence ID" value="MBELARI_LOCUS16305"/>
    <property type="gene ID" value="MBELARI_LOCUS16305"/>
</dbReference>
<dbReference type="PANTHER" id="PTHR21581:SF6">
    <property type="entry name" value="TRAFFICKING PROTEIN PARTICLE COMPLEX SUBUNIT 12"/>
    <property type="match status" value="1"/>
</dbReference>
<evidence type="ECO:0000313" key="2">
    <source>
        <dbReference type="WBParaSite" id="MBELARI_LOCUS16305"/>
    </source>
</evidence>
<sequence>MLDSAAEDEALLDFWPQSSRLTTALGENRAEPRQYTLPGIKYEFQCESIPDQAMSNISRISNTTENLVILEALKNLIKDGHFEITLWKSSEVLTKRGHGMGTLGISRKISTFVYKFWSLRFQMMWAMKKYLEIADEIAPFEELDAPDLFYEYVKEAGRKGSMVPFAIRMIHAEILRMTPFPWKSIERIQRLEENIEKIINEMSSASNTKGFELWKRRQQAVLTLKLRTLHHLEEYANAVQVGRQMVENSKSNEEKAEILRGIVRIAMTVGDEKTLESALSETAPLSQKHLLLHKAYRAIFHGSFAHAIDYLQKAVDGGDTSPQVINTLAVCHLYNGAPSIGVQKLLETQGGVSETMKTNVISLSEVSYSAKDKAALLARIH</sequence>
<organism evidence="1 2">
    <name type="scientific">Mesorhabditis belari</name>
    <dbReference type="NCBI Taxonomy" id="2138241"/>
    <lineage>
        <taxon>Eukaryota</taxon>
        <taxon>Metazoa</taxon>
        <taxon>Ecdysozoa</taxon>
        <taxon>Nematoda</taxon>
        <taxon>Chromadorea</taxon>
        <taxon>Rhabditida</taxon>
        <taxon>Rhabditina</taxon>
        <taxon>Rhabditomorpha</taxon>
        <taxon>Rhabditoidea</taxon>
        <taxon>Rhabditidae</taxon>
        <taxon>Mesorhabditinae</taxon>
        <taxon>Mesorhabditis</taxon>
    </lineage>
</organism>
<name>A0AAF3EQE1_9BILA</name>
<proteinExistence type="predicted"/>
<accession>A0AAF3EQE1</accession>
<dbReference type="GO" id="GO:0030008">
    <property type="term" value="C:TRAPP complex"/>
    <property type="evidence" value="ECO:0007669"/>
    <property type="project" value="TreeGrafter"/>
</dbReference>
<evidence type="ECO:0000313" key="1">
    <source>
        <dbReference type="Proteomes" id="UP000887575"/>
    </source>
</evidence>